<reference evidence="1" key="1">
    <citation type="submission" date="2022-03" db="EMBL/GenBank/DDBJ databases">
        <title>Draft genome sequence of Aduncisulcus paluster, a free-living microaerophilic Fornicata.</title>
        <authorList>
            <person name="Yuyama I."/>
            <person name="Kume K."/>
            <person name="Tamura T."/>
            <person name="Inagaki Y."/>
            <person name="Hashimoto T."/>
        </authorList>
    </citation>
    <scope>NUCLEOTIDE SEQUENCE</scope>
    <source>
        <strain evidence="1">NY0171</strain>
    </source>
</reference>
<evidence type="ECO:0000313" key="2">
    <source>
        <dbReference type="Proteomes" id="UP001057375"/>
    </source>
</evidence>
<keyword evidence="2" id="KW-1185">Reference proteome</keyword>
<evidence type="ECO:0000313" key="1">
    <source>
        <dbReference type="EMBL" id="GKT27114.1"/>
    </source>
</evidence>
<accession>A0ABQ5K5E9</accession>
<comment type="caution">
    <text evidence="1">The sequence shown here is derived from an EMBL/GenBank/DDBJ whole genome shotgun (WGS) entry which is preliminary data.</text>
</comment>
<dbReference type="Proteomes" id="UP001057375">
    <property type="component" value="Unassembled WGS sequence"/>
</dbReference>
<name>A0ABQ5K5E9_9EUKA</name>
<proteinExistence type="predicted"/>
<organism evidence="1 2">
    <name type="scientific">Aduncisulcus paluster</name>
    <dbReference type="NCBI Taxonomy" id="2918883"/>
    <lineage>
        <taxon>Eukaryota</taxon>
        <taxon>Metamonada</taxon>
        <taxon>Carpediemonas-like organisms</taxon>
        <taxon>Aduncisulcus</taxon>
    </lineage>
</organism>
<dbReference type="EMBL" id="BQXS01012705">
    <property type="protein sequence ID" value="GKT27114.1"/>
    <property type="molecule type" value="Genomic_DNA"/>
</dbReference>
<protein>
    <submittedName>
        <fullName evidence="1">Uncharacterized protein</fullName>
    </submittedName>
</protein>
<sequence length="116" mass="13808">MSVPKNQEEQTYFFNDYVIKINQKQKEALRFVRITEGRILNFRLRLISKKPKSKPSSTRSVVEIEKFTFEEGILHIFYRSGEIQTHYKGEHAEELYKAISQAITHEKEKMEKAQLE</sequence>
<gene>
    <name evidence="1" type="ORF">ADUPG1_013620</name>
</gene>
<feature type="non-terminal residue" evidence="1">
    <location>
        <position position="116"/>
    </location>
</feature>